<organism evidence="2 3">
    <name type="scientific">Saguinus oedipus</name>
    <name type="common">Cotton-top tamarin</name>
    <name type="synonym">Oedipomidas oedipus</name>
    <dbReference type="NCBI Taxonomy" id="9490"/>
    <lineage>
        <taxon>Eukaryota</taxon>
        <taxon>Metazoa</taxon>
        <taxon>Chordata</taxon>
        <taxon>Craniata</taxon>
        <taxon>Vertebrata</taxon>
        <taxon>Euteleostomi</taxon>
        <taxon>Mammalia</taxon>
        <taxon>Eutheria</taxon>
        <taxon>Euarchontoglires</taxon>
        <taxon>Primates</taxon>
        <taxon>Haplorrhini</taxon>
        <taxon>Platyrrhini</taxon>
        <taxon>Cebidae</taxon>
        <taxon>Callitrichinae</taxon>
        <taxon>Saguinus</taxon>
    </lineage>
</organism>
<feature type="domain" description="Maestro/Maestro-like HEAT-repeats" evidence="1">
    <location>
        <begin position="27"/>
        <end position="138"/>
    </location>
</feature>
<dbReference type="InterPro" id="IPR055406">
    <property type="entry name" value="HEAT_Maestro"/>
</dbReference>
<evidence type="ECO:0000259" key="1">
    <source>
        <dbReference type="Pfam" id="PF23227"/>
    </source>
</evidence>
<dbReference type="PANTHER" id="PTHR23120:SF6">
    <property type="entry name" value="MAESTRO HEAT-LIKE REPEAT FAMILY MEMBER 5"/>
    <property type="match status" value="1"/>
</dbReference>
<dbReference type="EMBL" id="JASSZA010000013">
    <property type="protein sequence ID" value="KAK2095103.1"/>
    <property type="molecule type" value="Genomic_DNA"/>
</dbReference>
<proteinExistence type="predicted"/>
<dbReference type="PANTHER" id="PTHR23120">
    <property type="entry name" value="MAESTRO-RELATED HEAT DOMAIN-CONTAINING"/>
    <property type="match status" value="1"/>
</dbReference>
<dbReference type="Pfam" id="PF23227">
    <property type="entry name" value="HEAT_MROH2B_C"/>
    <property type="match status" value="1"/>
</dbReference>
<accession>A0ABQ9UDF1</accession>
<dbReference type="Proteomes" id="UP001266305">
    <property type="component" value="Unassembled WGS sequence"/>
</dbReference>
<keyword evidence="3" id="KW-1185">Reference proteome</keyword>
<dbReference type="InterPro" id="IPR045206">
    <property type="entry name" value="Maestro_heat-like_prot"/>
</dbReference>
<evidence type="ECO:0000313" key="3">
    <source>
        <dbReference type="Proteomes" id="UP001266305"/>
    </source>
</evidence>
<evidence type="ECO:0000313" key="2">
    <source>
        <dbReference type="EMBL" id="KAK2095103.1"/>
    </source>
</evidence>
<sequence>MGKWEGELRCRASRSWCPPPTSPHRPQGSLLQGQLRLFLNDFFQSSKQVVVCIMDTVSDTLHHLGAQGTGFQSLSVAINTRSFFEDERDGIWAAAMALFGDLVVATAGRDLRGLRTQVHQSMVPLLLHLKDRCPAVAMGKGLRHGRQVSPLGLSPEQAKFTFYRCPVLLRWRPQYTLFCTLARERGLSARQFL</sequence>
<comment type="caution">
    <text evidence="2">The sequence shown here is derived from an EMBL/GenBank/DDBJ whole genome shotgun (WGS) entry which is preliminary data.</text>
</comment>
<reference evidence="2 3" key="1">
    <citation type="submission" date="2023-05" db="EMBL/GenBank/DDBJ databases">
        <title>B98-5 Cell Line De Novo Hybrid Assembly: An Optical Mapping Approach.</title>
        <authorList>
            <person name="Kananen K."/>
            <person name="Auerbach J.A."/>
            <person name="Kautto E."/>
            <person name="Blachly J.S."/>
        </authorList>
    </citation>
    <scope>NUCLEOTIDE SEQUENCE [LARGE SCALE GENOMIC DNA]</scope>
    <source>
        <strain evidence="2">B95-8</strain>
        <tissue evidence="2">Cell line</tissue>
    </source>
</reference>
<name>A0ABQ9UDF1_SAGOE</name>
<gene>
    <name evidence="2" type="primary">MROH5_1</name>
    <name evidence="2" type="ORF">P7K49_026519</name>
</gene>
<protein>
    <submittedName>
        <fullName evidence="2">Maestro heat-like repeat member 5</fullName>
    </submittedName>
</protein>